<organism evidence="1 2">
    <name type="scientific">Dendrothele bispora (strain CBS 962.96)</name>
    <dbReference type="NCBI Taxonomy" id="1314807"/>
    <lineage>
        <taxon>Eukaryota</taxon>
        <taxon>Fungi</taxon>
        <taxon>Dikarya</taxon>
        <taxon>Basidiomycota</taxon>
        <taxon>Agaricomycotina</taxon>
        <taxon>Agaricomycetes</taxon>
        <taxon>Agaricomycetidae</taxon>
        <taxon>Agaricales</taxon>
        <taxon>Agaricales incertae sedis</taxon>
        <taxon>Dendrothele</taxon>
    </lineage>
</organism>
<evidence type="ECO:0000313" key="1">
    <source>
        <dbReference type="EMBL" id="THU85321.1"/>
    </source>
</evidence>
<gene>
    <name evidence="1" type="ORF">K435DRAFT_783380</name>
</gene>
<protein>
    <submittedName>
        <fullName evidence="1">Uncharacterized protein</fullName>
    </submittedName>
</protein>
<proteinExistence type="predicted"/>
<accession>A0A4S8L9S6</accession>
<dbReference type="EMBL" id="ML179554">
    <property type="protein sequence ID" value="THU85321.1"/>
    <property type="molecule type" value="Genomic_DNA"/>
</dbReference>
<dbReference type="Proteomes" id="UP000297245">
    <property type="component" value="Unassembled WGS sequence"/>
</dbReference>
<evidence type="ECO:0000313" key="2">
    <source>
        <dbReference type="Proteomes" id="UP000297245"/>
    </source>
</evidence>
<keyword evidence="2" id="KW-1185">Reference proteome</keyword>
<sequence>MGVIFASRIPGAGTSIDLDTDGIHLNETAVETLKVPLWLWVHKCPPSSTQSQ</sequence>
<reference evidence="1 2" key="1">
    <citation type="journal article" date="2019" name="Nat. Ecol. Evol.">
        <title>Megaphylogeny resolves global patterns of mushroom evolution.</title>
        <authorList>
            <person name="Varga T."/>
            <person name="Krizsan K."/>
            <person name="Foldi C."/>
            <person name="Dima B."/>
            <person name="Sanchez-Garcia M."/>
            <person name="Sanchez-Ramirez S."/>
            <person name="Szollosi G.J."/>
            <person name="Szarkandi J.G."/>
            <person name="Papp V."/>
            <person name="Albert L."/>
            <person name="Andreopoulos W."/>
            <person name="Angelini C."/>
            <person name="Antonin V."/>
            <person name="Barry K.W."/>
            <person name="Bougher N.L."/>
            <person name="Buchanan P."/>
            <person name="Buyck B."/>
            <person name="Bense V."/>
            <person name="Catcheside P."/>
            <person name="Chovatia M."/>
            <person name="Cooper J."/>
            <person name="Damon W."/>
            <person name="Desjardin D."/>
            <person name="Finy P."/>
            <person name="Geml J."/>
            <person name="Haridas S."/>
            <person name="Hughes K."/>
            <person name="Justo A."/>
            <person name="Karasinski D."/>
            <person name="Kautmanova I."/>
            <person name="Kiss B."/>
            <person name="Kocsube S."/>
            <person name="Kotiranta H."/>
            <person name="LaButti K.M."/>
            <person name="Lechner B.E."/>
            <person name="Liimatainen K."/>
            <person name="Lipzen A."/>
            <person name="Lukacs Z."/>
            <person name="Mihaltcheva S."/>
            <person name="Morgado L.N."/>
            <person name="Niskanen T."/>
            <person name="Noordeloos M.E."/>
            <person name="Ohm R.A."/>
            <person name="Ortiz-Santana B."/>
            <person name="Ovrebo C."/>
            <person name="Racz N."/>
            <person name="Riley R."/>
            <person name="Savchenko A."/>
            <person name="Shiryaev A."/>
            <person name="Soop K."/>
            <person name="Spirin V."/>
            <person name="Szebenyi C."/>
            <person name="Tomsovsky M."/>
            <person name="Tulloss R.E."/>
            <person name="Uehling J."/>
            <person name="Grigoriev I.V."/>
            <person name="Vagvolgyi C."/>
            <person name="Papp T."/>
            <person name="Martin F.M."/>
            <person name="Miettinen O."/>
            <person name="Hibbett D.S."/>
            <person name="Nagy L.G."/>
        </authorList>
    </citation>
    <scope>NUCLEOTIDE SEQUENCE [LARGE SCALE GENOMIC DNA]</scope>
    <source>
        <strain evidence="1 2">CBS 962.96</strain>
    </source>
</reference>
<dbReference type="AlphaFoldDB" id="A0A4S8L9S6"/>
<name>A0A4S8L9S6_DENBC</name>